<feature type="domain" description="Response regulatory" evidence="6">
    <location>
        <begin position="2"/>
        <end position="118"/>
    </location>
</feature>
<dbReference type="InterPro" id="IPR000014">
    <property type="entry name" value="PAS"/>
</dbReference>
<evidence type="ECO:0000256" key="2">
    <source>
        <dbReference type="ARBA" id="ARBA00012438"/>
    </source>
</evidence>
<dbReference type="InterPro" id="IPR035965">
    <property type="entry name" value="PAS-like_dom_sf"/>
</dbReference>
<comment type="catalytic activity">
    <reaction evidence="1">
        <text>ATP + protein L-histidine = ADP + protein N-phospho-L-histidine.</text>
        <dbReference type="EC" id="2.7.13.3"/>
    </reaction>
</comment>
<dbReference type="Pfam" id="PF00512">
    <property type="entry name" value="HisKA"/>
    <property type="match status" value="1"/>
</dbReference>
<dbReference type="InterPro" id="IPR003661">
    <property type="entry name" value="HisK_dim/P_dom"/>
</dbReference>
<accession>A0ABX8B625</accession>
<dbReference type="Gene3D" id="1.10.287.130">
    <property type="match status" value="1"/>
</dbReference>
<dbReference type="InterPro" id="IPR036097">
    <property type="entry name" value="HisK_dim/P_sf"/>
</dbReference>
<dbReference type="NCBIfam" id="TIGR00229">
    <property type="entry name" value="sensory_box"/>
    <property type="match status" value="1"/>
</dbReference>
<dbReference type="InterPro" id="IPR000700">
    <property type="entry name" value="PAS-assoc_C"/>
</dbReference>
<dbReference type="Gene3D" id="3.30.565.10">
    <property type="entry name" value="Histidine kinase-like ATPase, C-terminal domain"/>
    <property type="match status" value="1"/>
</dbReference>
<dbReference type="PRINTS" id="PR00344">
    <property type="entry name" value="BCTRLSENSOR"/>
</dbReference>
<dbReference type="InterPro" id="IPR004358">
    <property type="entry name" value="Sig_transdc_His_kin-like_C"/>
</dbReference>
<evidence type="ECO:0000313" key="8">
    <source>
        <dbReference type="EMBL" id="QUW02422.1"/>
    </source>
</evidence>
<gene>
    <name evidence="8" type="ORF">J8C06_08670</name>
</gene>
<proteinExistence type="predicted"/>
<evidence type="ECO:0000256" key="3">
    <source>
        <dbReference type="ARBA" id="ARBA00022553"/>
    </source>
</evidence>
<dbReference type="Gene3D" id="3.30.450.20">
    <property type="entry name" value="PAS domain"/>
    <property type="match status" value="1"/>
</dbReference>
<keyword evidence="3 4" id="KW-0597">Phosphoprotein</keyword>
<dbReference type="SUPFAM" id="SSF55874">
    <property type="entry name" value="ATPase domain of HSP90 chaperone/DNA topoisomerase II/histidine kinase"/>
    <property type="match status" value="1"/>
</dbReference>
<keyword evidence="9" id="KW-1185">Reference proteome</keyword>
<evidence type="ECO:0000259" key="6">
    <source>
        <dbReference type="PROSITE" id="PS50110"/>
    </source>
</evidence>
<dbReference type="Gene3D" id="3.40.50.2300">
    <property type="match status" value="1"/>
</dbReference>
<dbReference type="PROSITE" id="PS50109">
    <property type="entry name" value="HIS_KIN"/>
    <property type="match status" value="1"/>
</dbReference>
<dbReference type="SMART" id="SM00448">
    <property type="entry name" value="REC"/>
    <property type="match status" value="1"/>
</dbReference>
<dbReference type="EC" id="2.7.13.3" evidence="2"/>
<dbReference type="InterPro" id="IPR003594">
    <property type="entry name" value="HATPase_dom"/>
</dbReference>
<evidence type="ECO:0000256" key="4">
    <source>
        <dbReference type="PROSITE-ProRule" id="PRU00169"/>
    </source>
</evidence>
<evidence type="ECO:0000259" key="5">
    <source>
        <dbReference type="PROSITE" id="PS50109"/>
    </source>
</evidence>
<dbReference type="RefSeq" id="WP_211428312.1">
    <property type="nucleotide sequence ID" value="NZ_CP072648.1"/>
</dbReference>
<dbReference type="SMART" id="SM00091">
    <property type="entry name" value="PAS"/>
    <property type="match status" value="1"/>
</dbReference>
<dbReference type="PROSITE" id="PS50113">
    <property type="entry name" value="PAC"/>
    <property type="match status" value="1"/>
</dbReference>
<dbReference type="EMBL" id="CP072648">
    <property type="protein sequence ID" value="QUW02422.1"/>
    <property type="molecule type" value="Genomic_DNA"/>
</dbReference>
<dbReference type="PANTHER" id="PTHR43065">
    <property type="entry name" value="SENSOR HISTIDINE KINASE"/>
    <property type="match status" value="1"/>
</dbReference>
<organism evidence="8 9">
    <name type="scientific">Chloracidobacterium validum</name>
    <dbReference type="NCBI Taxonomy" id="2821543"/>
    <lineage>
        <taxon>Bacteria</taxon>
        <taxon>Pseudomonadati</taxon>
        <taxon>Acidobacteriota</taxon>
        <taxon>Terriglobia</taxon>
        <taxon>Terriglobales</taxon>
        <taxon>Acidobacteriaceae</taxon>
        <taxon>Chloracidobacterium</taxon>
    </lineage>
</organism>
<dbReference type="SUPFAM" id="SSF52172">
    <property type="entry name" value="CheY-like"/>
    <property type="match status" value="1"/>
</dbReference>
<reference evidence="8 9" key="1">
    <citation type="submission" date="2021-03" db="EMBL/GenBank/DDBJ databases">
        <title>Genomic and phenotypic characterization of Chloracidobacterium isolates provides evidence for multiple species.</title>
        <authorList>
            <person name="Saini M.K."/>
            <person name="Costas A.M.G."/>
            <person name="Tank M."/>
            <person name="Bryant D.A."/>
        </authorList>
    </citation>
    <scope>NUCLEOTIDE SEQUENCE [LARGE SCALE GENOMIC DNA]</scope>
    <source>
        <strain evidence="8 9">BV2-C</strain>
    </source>
</reference>
<evidence type="ECO:0000256" key="1">
    <source>
        <dbReference type="ARBA" id="ARBA00000085"/>
    </source>
</evidence>
<sequence>MRVLLIEDDVAYATVAQGYLKRLAPEVECHHVTLLADGLSLAAAESFDVCLLDLNLPDSQGVATVAAMSAAAPTLPLIVLTAELGSDLDMQALQAGAEDYLAKSELGIASLRHAIRHAMERRRLARSLAQADQLNRLILDHMPASIELLDDGGRVQFINPTGLASLGANALRDVQGQDWLQLWTPTAAETLKSLLDQARGGQVATAQSLLARQGQALRWWNLKVVPVQGDAAPEARFLVVALDFTESRQQEERLRLAQKAELLSHIAGGIAHNFNNLLTVVQGYSEMMLRTLPEAETRQRRRANDIRKSAIRGHQLVERLLTYAHPGGLNPRPIDLNTLLEQDRASLEKALGPLVSLHFVLAKNPPYVHADPVLLLQVVITLLVNANDAMPDGGSVTICTDLIELDSNAAQRLMTTGRVIGDVTAWLTRLPAQFSLLSVSDTGVGMNAETLANIFTPFFTTKPVDEGTGLGLATVALSIANLGGFIRVESCVGSGSRFDIYLPASSGDSEVNGARETTRGSTSET</sequence>
<evidence type="ECO:0000259" key="7">
    <source>
        <dbReference type="PROSITE" id="PS50113"/>
    </source>
</evidence>
<dbReference type="SUPFAM" id="SSF55785">
    <property type="entry name" value="PYP-like sensor domain (PAS domain)"/>
    <property type="match status" value="1"/>
</dbReference>
<dbReference type="InterPro" id="IPR036890">
    <property type="entry name" value="HATPase_C_sf"/>
</dbReference>
<dbReference type="Proteomes" id="UP000676506">
    <property type="component" value="Chromosome 1"/>
</dbReference>
<protein>
    <recommendedName>
        <fullName evidence="2">histidine kinase</fullName>
        <ecNumber evidence="2">2.7.13.3</ecNumber>
    </recommendedName>
</protein>
<name>A0ABX8B625_9BACT</name>
<dbReference type="InterPro" id="IPR011006">
    <property type="entry name" value="CheY-like_superfamily"/>
</dbReference>
<dbReference type="CDD" id="cd00082">
    <property type="entry name" value="HisKA"/>
    <property type="match status" value="1"/>
</dbReference>
<dbReference type="SMART" id="SM00388">
    <property type="entry name" value="HisKA"/>
    <property type="match status" value="1"/>
</dbReference>
<feature type="domain" description="PAC" evidence="7">
    <location>
        <begin position="204"/>
        <end position="256"/>
    </location>
</feature>
<dbReference type="Pfam" id="PF02518">
    <property type="entry name" value="HATPase_c"/>
    <property type="match status" value="1"/>
</dbReference>
<dbReference type="InterPro" id="IPR005467">
    <property type="entry name" value="His_kinase_dom"/>
</dbReference>
<feature type="domain" description="Histidine kinase" evidence="5">
    <location>
        <begin position="269"/>
        <end position="506"/>
    </location>
</feature>
<dbReference type="SUPFAM" id="SSF47384">
    <property type="entry name" value="Homodimeric domain of signal transducing histidine kinase"/>
    <property type="match status" value="1"/>
</dbReference>
<dbReference type="InterPro" id="IPR001789">
    <property type="entry name" value="Sig_transdc_resp-reg_receiver"/>
</dbReference>
<dbReference type="PANTHER" id="PTHR43065:SF42">
    <property type="entry name" value="TWO-COMPONENT SENSOR PPRA"/>
    <property type="match status" value="1"/>
</dbReference>
<evidence type="ECO:0000313" key="9">
    <source>
        <dbReference type="Proteomes" id="UP000676506"/>
    </source>
</evidence>
<feature type="modified residue" description="4-aspartylphosphate" evidence="4">
    <location>
        <position position="53"/>
    </location>
</feature>
<dbReference type="Pfam" id="PF08448">
    <property type="entry name" value="PAS_4"/>
    <property type="match status" value="1"/>
</dbReference>
<dbReference type="InterPro" id="IPR013656">
    <property type="entry name" value="PAS_4"/>
</dbReference>
<dbReference type="SMART" id="SM00387">
    <property type="entry name" value="HATPase_c"/>
    <property type="match status" value="1"/>
</dbReference>
<dbReference type="PROSITE" id="PS50110">
    <property type="entry name" value="RESPONSE_REGULATORY"/>
    <property type="match status" value="1"/>
</dbReference>
<dbReference type="Pfam" id="PF00072">
    <property type="entry name" value="Response_reg"/>
    <property type="match status" value="1"/>
</dbReference>